<gene>
    <name evidence="2" type="ORF">V6N11_050776</name>
</gene>
<name>A0ABR2TAZ1_9ROSI</name>
<comment type="caution">
    <text evidence="2">The sequence shown here is derived from an EMBL/GenBank/DDBJ whole genome shotgun (WGS) entry which is preliminary data.</text>
</comment>
<evidence type="ECO:0000313" key="3">
    <source>
        <dbReference type="Proteomes" id="UP001396334"/>
    </source>
</evidence>
<organism evidence="2 3">
    <name type="scientific">Hibiscus sabdariffa</name>
    <name type="common">roselle</name>
    <dbReference type="NCBI Taxonomy" id="183260"/>
    <lineage>
        <taxon>Eukaryota</taxon>
        <taxon>Viridiplantae</taxon>
        <taxon>Streptophyta</taxon>
        <taxon>Embryophyta</taxon>
        <taxon>Tracheophyta</taxon>
        <taxon>Spermatophyta</taxon>
        <taxon>Magnoliopsida</taxon>
        <taxon>eudicotyledons</taxon>
        <taxon>Gunneridae</taxon>
        <taxon>Pentapetalae</taxon>
        <taxon>rosids</taxon>
        <taxon>malvids</taxon>
        <taxon>Malvales</taxon>
        <taxon>Malvaceae</taxon>
        <taxon>Malvoideae</taxon>
        <taxon>Hibiscus</taxon>
    </lineage>
</organism>
<dbReference type="Proteomes" id="UP001396334">
    <property type="component" value="Unassembled WGS sequence"/>
</dbReference>
<dbReference type="EMBL" id="JBBPBN010000007">
    <property type="protein sequence ID" value="KAK9034619.1"/>
    <property type="molecule type" value="Genomic_DNA"/>
</dbReference>
<feature type="region of interest" description="Disordered" evidence="1">
    <location>
        <begin position="56"/>
        <end position="78"/>
    </location>
</feature>
<accession>A0ABR2TAZ1</accession>
<proteinExistence type="predicted"/>
<reference evidence="2 3" key="1">
    <citation type="journal article" date="2024" name="G3 (Bethesda)">
        <title>Genome assembly of Hibiscus sabdariffa L. provides insights into metabolisms of medicinal natural products.</title>
        <authorList>
            <person name="Kim T."/>
        </authorList>
    </citation>
    <scope>NUCLEOTIDE SEQUENCE [LARGE SCALE GENOMIC DNA]</scope>
    <source>
        <strain evidence="2">TK-2024</strain>
        <tissue evidence="2">Old leaves</tissue>
    </source>
</reference>
<protein>
    <submittedName>
        <fullName evidence="2">Uncharacterized protein</fullName>
    </submittedName>
</protein>
<evidence type="ECO:0000313" key="2">
    <source>
        <dbReference type="EMBL" id="KAK9034619.1"/>
    </source>
</evidence>
<keyword evidence="3" id="KW-1185">Reference proteome</keyword>
<sequence length="110" mass="11866">MKKQSPLANILQQQDAKELCPFLVFDSSKAGKVTPHAATNHQTTAATAIASSASHCRAKPPLTQAEPPRRAKPPPSTTPITAHTLVCLLLSTISPMPLFPSLHHHLLIFF</sequence>
<evidence type="ECO:0000256" key="1">
    <source>
        <dbReference type="SAM" id="MobiDB-lite"/>
    </source>
</evidence>